<accession>A0A5N7MW00</accession>
<dbReference type="AlphaFoldDB" id="A0A5N7MW00"/>
<protein>
    <submittedName>
        <fullName evidence="1">Uncharacterized protein</fullName>
    </submittedName>
</protein>
<proteinExistence type="predicted"/>
<dbReference type="EMBL" id="VOSK01000335">
    <property type="protein sequence ID" value="MPR30264.1"/>
    <property type="molecule type" value="Genomic_DNA"/>
</dbReference>
<dbReference type="Proteomes" id="UP000403266">
    <property type="component" value="Unassembled WGS sequence"/>
</dbReference>
<keyword evidence="2" id="KW-1185">Reference proteome</keyword>
<reference evidence="1 2" key="1">
    <citation type="journal article" date="2019" name="Syst. Appl. Microbiol.">
        <title>Microvirga tunisiensis sp. nov., a root nodule symbiotic bacterium isolated from Lupinus micranthus and L. luteus grown in Northern Tunisia.</title>
        <authorList>
            <person name="Msaddak A."/>
            <person name="Rejili M."/>
            <person name="Duran D."/>
            <person name="Mars M."/>
            <person name="Palacios J.M."/>
            <person name="Ruiz-Argueso T."/>
            <person name="Rey L."/>
            <person name="Imperial J."/>
        </authorList>
    </citation>
    <scope>NUCLEOTIDE SEQUENCE [LARGE SCALE GENOMIC DNA]</scope>
    <source>
        <strain evidence="1 2">Lmie10</strain>
    </source>
</reference>
<name>A0A5N7MW00_9HYPH</name>
<sequence length="200" mass="21649">MKPESSAALALSITRRALLGACGFSIPVAVAAPSLWRREADQSQGRVASVQPEVYIDAPFKAGPFRTNQLKSPQPYTIGIPDESMILEAKKITFMGRAPGMKNVMLRIGPNWFPTKLTPDGSWSSEIDLTEHANGPFVFDVLSWDGSEGNFSININVRVHLFLVGGRDETPPVEVPAGHPAAGMALAVLMHGKVDEGWRV</sequence>
<evidence type="ECO:0000313" key="1">
    <source>
        <dbReference type="EMBL" id="MPR30264.1"/>
    </source>
</evidence>
<dbReference type="RefSeq" id="WP_152717116.1">
    <property type="nucleotide sequence ID" value="NZ_VOSK01000335.1"/>
</dbReference>
<organism evidence="1 2">
    <name type="scientific">Microvirga tunisiensis</name>
    <dbReference type="NCBI Taxonomy" id="2108360"/>
    <lineage>
        <taxon>Bacteria</taxon>
        <taxon>Pseudomonadati</taxon>
        <taxon>Pseudomonadota</taxon>
        <taxon>Alphaproteobacteria</taxon>
        <taxon>Hyphomicrobiales</taxon>
        <taxon>Methylobacteriaceae</taxon>
        <taxon>Microvirga</taxon>
    </lineage>
</organism>
<gene>
    <name evidence="1" type="ORF">FS320_35810</name>
</gene>
<comment type="caution">
    <text evidence="1">The sequence shown here is derived from an EMBL/GenBank/DDBJ whole genome shotgun (WGS) entry which is preliminary data.</text>
</comment>
<evidence type="ECO:0000313" key="2">
    <source>
        <dbReference type="Proteomes" id="UP000403266"/>
    </source>
</evidence>